<dbReference type="EMBL" id="CP081135">
    <property type="protein sequence ID" value="UEL46537.1"/>
    <property type="molecule type" value="Genomic_DNA"/>
</dbReference>
<evidence type="ECO:0000313" key="2">
    <source>
        <dbReference type="EMBL" id="UEL46537.1"/>
    </source>
</evidence>
<protein>
    <recommendedName>
        <fullName evidence="1">Tail specific protease domain-containing protein</fullName>
    </recommendedName>
</protein>
<dbReference type="PROSITE" id="PS51257">
    <property type="entry name" value="PROKAR_LIPOPROTEIN"/>
    <property type="match status" value="1"/>
</dbReference>
<dbReference type="InterPro" id="IPR029045">
    <property type="entry name" value="ClpP/crotonase-like_dom_sf"/>
</dbReference>
<dbReference type="Proteomes" id="UP001198983">
    <property type="component" value="Chromosome"/>
</dbReference>
<reference evidence="2 3" key="1">
    <citation type="journal article" date="2023" name="Int. J. Syst. Evol. Microbiol.">
        <title>Terrisporobacter hibernicus sp. nov., isolated from bovine faeces in Northern Ireland.</title>
        <authorList>
            <person name="Mitchell M."/>
            <person name="Nguyen S.V."/>
            <person name="Connor M."/>
            <person name="Fairley D.J."/>
            <person name="Donoghue O."/>
            <person name="Marshall H."/>
            <person name="Koolman L."/>
            <person name="McMullan G."/>
            <person name="Schaffer K.E."/>
            <person name="McGrath J.W."/>
            <person name="Fanning S."/>
        </authorList>
    </citation>
    <scope>NUCLEOTIDE SEQUENCE [LARGE SCALE GENOMIC DNA]</scope>
    <source>
        <strain evidence="2 3">MCA3</strain>
    </source>
</reference>
<dbReference type="SMART" id="SM00245">
    <property type="entry name" value="TSPc"/>
    <property type="match status" value="1"/>
</dbReference>
<dbReference type="PANTHER" id="PTHR32060:SF30">
    <property type="entry name" value="CARBOXY-TERMINAL PROCESSING PROTEASE CTPA"/>
    <property type="match status" value="1"/>
</dbReference>
<dbReference type="KEGG" id="tem:JW646_12920"/>
<dbReference type="GO" id="GO:0006508">
    <property type="term" value="P:proteolysis"/>
    <property type="evidence" value="ECO:0007669"/>
    <property type="project" value="InterPro"/>
</dbReference>
<accession>A0AAX2ZFQ2</accession>
<keyword evidence="3" id="KW-1185">Reference proteome</keyword>
<feature type="domain" description="Tail specific protease" evidence="1">
    <location>
        <begin position="124"/>
        <end position="366"/>
    </location>
</feature>
<dbReference type="GO" id="GO:0004175">
    <property type="term" value="F:endopeptidase activity"/>
    <property type="evidence" value="ECO:0007669"/>
    <property type="project" value="TreeGrafter"/>
</dbReference>
<dbReference type="Gene3D" id="3.90.226.10">
    <property type="entry name" value="2-enoyl-CoA Hydratase, Chain A, domain 1"/>
    <property type="match status" value="1"/>
</dbReference>
<dbReference type="PANTHER" id="PTHR32060">
    <property type="entry name" value="TAIL-SPECIFIC PROTEASE"/>
    <property type="match status" value="1"/>
</dbReference>
<dbReference type="AlphaFoldDB" id="A0AAX2ZFQ2"/>
<proteinExistence type="predicted"/>
<dbReference type="SUPFAM" id="SSF52096">
    <property type="entry name" value="ClpP/crotonase"/>
    <property type="match status" value="1"/>
</dbReference>
<dbReference type="Pfam" id="PF03572">
    <property type="entry name" value="Peptidase_S41"/>
    <property type="match status" value="1"/>
</dbReference>
<dbReference type="Gene3D" id="3.30.750.44">
    <property type="match status" value="1"/>
</dbReference>
<evidence type="ECO:0000259" key="1">
    <source>
        <dbReference type="SMART" id="SM00245"/>
    </source>
</evidence>
<dbReference type="GO" id="GO:0008236">
    <property type="term" value="F:serine-type peptidase activity"/>
    <property type="evidence" value="ECO:0007669"/>
    <property type="project" value="InterPro"/>
</dbReference>
<sequence length="390" mass="44973">MRWRILIISLLTCLITAGCSKTSTLTLEEKVADFEQLYNEVKEGYPYLEVNKRLYKEDWLENKEEFKKRIEKTSSDEDFANELNSIMRELHNGHTEVITDSSYFNMLKDVYEPLKWYDFFDHKDLSHLYNDKEKSNVYGMGSGKNIELKDLVEDKVGYIYIPQMNSASGSIEDDMKKIASYINEIKGYQSLIIDIRGNMGGNDQYWIDLVSNISDKNYKCRGYRLFRNSSNVIRSYTKARNVKLNDIDELPMLSNAPKEATDMFTHFEYNEEIVEGKSKSPFKGKIYLLVDSDVFSGAESFAIFCKEQKFATIIGSETGGDGYVYDPVLFKLNNSGLIVRMSSTMYLTESGICDEEKKVTPDIVVNNTIRYGIQKIDPCINKVLELENIK</sequence>
<gene>
    <name evidence="2" type="ORF">JW646_12920</name>
</gene>
<organism evidence="2 3">
    <name type="scientific">Terrisporobacter hibernicus</name>
    <dbReference type="NCBI Taxonomy" id="2813371"/>
    <lineage>
        <taxon>Bacteria</taxon>
        <taxon>Bacillati</taxon>
        <taxon>Bacillota</taxon>
        <taxon>Clostridia</taxon>
        <taxon>Peptostreptococcales</taxon>
        <taxon>Peptostreptococcaceae</taxon>
        <taxon>Terrisporobacter</taxon>
    </lineage>
</organism>
<dbReference type="InterPro" id="IPR005151">
    <property type="entry name" value="Tail-specific_protease"/>
</dbReference>
<dbReference type="GO" id="GO:0007165">
    <property type="term" value="P:signal transduction"/>
    <property type="evidence" value="ECO:0007669"/>
    <property type="project" value="TreeGrafter"/>
</dbReference>
<name>A0AAX2ZFQ2_9FIRM</name>
<dbReference type="GO" id="GO:0030288">
    <property type="term" value="C:outer membrane-bounded periplasmic space"/>
    <property type="evidence" value="ECO:0007669"/>
    <property type="project" value="TreeGrafter"/>
</dbReference>
<dbReference type="RefSeq" id="WP_228415389.1">
    <property type="nucleotide sequence ID" value="NZ_CP081135.1"/>
</dbReference>
<evidence type="ECO:0000313" key="3">
    <source>
        <dbReference type="Proteomes" id="UP001198983"/>
    </source>
</evidence>